<dbReference type="RefSeq" id="WP_118928838.1">
    <property type="nucleotide sequence ID" value="NZ_QXGH01000045.1"/>
</dbReference>
<proteinExistence type="predicted"/>
<evidence type="ECO:0000313" key="1">
    <source>
        <dbReference type="EMBL" id="RHW23525.1"/>
    </source>
</evidence>
<gene>
    <name evidence="1" type="ORF">D0Z08_29360</name>
</gene>
<dbReference type="AlphaFoldDB" id="A0A417XTA0"/>
<evidence type="ECO:0008006" key="3">
    <source>
        <dbReference type="Google" id="ProtNLM"/>
    </source>
</evidence>
<accession>A0A417XTA0</accession>
<organism evidence="1 2">
    <name type="scientific">Nocardioides immobilis</name>
    <dbReference type="NCBI Taxonomy" id="2049295"/>
    <lineage>
        <taxon>Bacteria</taxon>
        <taxon>Bacillati</taxon>
        <taxon>Actinomycetota</taxon>
        <taxon>Actinomycetes</taxon>
        <taxon>Propionibacteriales</taxon>
        <taxon>Nocardioidaceae</taxon>
        <taxon>Nocardioides</taxon>
    </lineage>
</organism>
<dbReference type="EMBL" id="QXGH01000045">
    <property type="protein sequence ID" value="RHW23525.1"/>
    <property type="molecule type" value="Genomic_DNA"/>
</dbReference>
<keyword evidence="2" id="KW-1185">Reference proteome</keyword>
<name>A0A417XTA0_9ACTN</name>
<dbReference type="OrthoDB" id="3772356at2"/>
<protein>
    <recommendedName>
        <fullName evidence="3">DUF3352 domain-containing protein</fullName>
    </recommendedName>
</protein>
<sequence length="354" mass="37314">MLKPRRRLIAVGVVLLLVAAGALAWVLTSRGDDEEPGRLATALGLAPEASARIGWTDWSGVRDELDADLSASSQAADVQAFLDEGFSADLTSTSALVASAQVLQEQYGFSPATVDWELFAQSTEGAVLILGLPESLDLDQLEDTIEEVGYQRPSDDDGVWLGGHDLLGQLGTVTQELAFITLDRDRRVLVASDQSKSVESWRDDQRGVDLDDSVAGVTNEMEGALSTAVYDGDYVCTALAMTEAADSDRVRAAELIDAAGAISPLHAYAIATVPGGDVRVAMAFESEDQARTNADTRAVLASGPAPGQGGSFPDRFDLGEVTAEGKVVTMELEPVPGNYVMSDMATGPVLFATC</sequence>
<dbReference type="Proteomes" id="UP000283644">
    <property type="component" value="Unassembled WGS sequence"/>
</dbReference>
<reference evidence="1 2" key="1">
    <citation type="submission" date="2018-09" db="EMBL/GenBank/DDBJ databases">
        <title>Genome sequencing of Nocardioides immobilis CCTCC AB 2017083 for comparison to Nocardioides silvaticus.</title>
        <authorList>
            <person name="Li C."/>
            <person name="Wang G."/>
        </authorList>
    </citation>
    <scope>NUCLEOTIDE SEQUENCE [LARGE SCALE GENOMIC DNA]</scope>
    <source>
        <strain evidence="1 2">CCTCC AB 2017083</strain>
    </source>
</reference>
<comment type="caution">
    <text evidence="1">The sequence shown here is derived from an EMBL/GenBank/DDBJ whole genome shotgun (WGS) entry which is preliminary data.</text>
</comment>
<evidence type="ECO:0000313" key="2">
    <source>
        <dbReference type="Proteomes" id="UP000283644"/>
    </source>
</evidence>